<protein>
    <submittedName>
        <fullName evidence="2">Uncharacterized protein</fullName>
    </submittedName>
</protein>
<accession>A0A4Y9ZRN5</accession>
<dbReference type="EMBL" id="SFCI01000915">
    <property type="protein sequence ID" value="TFY77442.1"/>
    <property type="molecule type" value="Genomic_DNA"/>
</dbReference>
<organism evidence="2 3">
    <name type="scientific">Hericium alpestre</name>
    <dbReference type="NCBI Taxonomy" id="135208"/>
    <lineage>
        <taxon>Eukaryota</taxon>
        <taxon>Fungi</taxon>
        <taxon>Dikarya</taxon>
        <taxon>Basidiomycota</taxon>
        <taxon>Agaricomycotina</taxon>
        <taxon>Agaricomycetes</taxon>
        <taxon>Russulales</taxon>
        <taxon>Hericiaceae</taxon>
        <taxon>Hericium</taxon>
    </lineage>
</organism>
<feature type="region of interest" description="Disordered" evidence="1">
    <location>
        <begin position="285"/>
        <end position="344"/>
    </location>
</feature>
<dbReference type="Proteomes" id="UP000298061">
    <property type="component" value="Unassembled WGS sequence"/>
</dbReference>
<dbReference type="AlphaFoldDB" id="A0A4Y9ZRN5"/>
<name>A0A4Y9ZRN5_9AGAM</name>
<gene>
    <name evidence="2" type="ORF">EWM64_g6572</name>
</gene>
<keyword evidence="3" id="KW-1185">Reference proteome</keyword>
<proteinExistence type="predicted"/>
<feature type="compositionally biased region" description="Basic residues" evidence="1">
    <location>
        <begin position="1"/>
        <end position="13"/>
    </location>
</feature>
<comment type="caution">
    <text evidence="2">The sequence shown here is derived from an EMBL/GenBank/DDBJ whole genome shotgun (WGS) entry which is preliminary data.</text>
</comment>
<sequence>MHPRHPWHPRHPQHPQPAEADAPADFGTLTPAHQDFAVPLSWQNDFNADFLQNAGGQGLGAGNGAAATQHQNFEMPAVNPAYFPNPLVDQQAFQAPMAAPQNFRLYPQAQNLMNFDGAGAPFLPDAQSLYQSDFPPALFNDAFVNQSVREYTRASVDVQTGGAQQLASVGQYQENMNAQPVLGHHSNSPFSDAAFWTSGHASPVDQSDMAVSTPSHNGSVPSFAMSSSSFQQEYPVRDNRHQAWDNSFGEEPMLMNPQRFLSPACDPVPGPSRIPFDQKVNNWMGEIPMSTCSGPVTPPARTEESSSGSSSFSVGSSGDTSTDFESSINDLRSRGTSPTSSEEVAYGLCSGMSEADVSFKSPSPLPIREDASAIGSYRGMDEDSVAGMSPAAFSIRETGLEKDLNPEMFAAIQNERTPSPCPPSPQYDSFTMDSAFF</sequence>
<evidence type="ECO:0000256" key="1">
    <source>
        <dbReference type="SAM" id="MobiDB-lite"/>
    </source>
</evidence>
<evidence type="ECO:0000313" key="2">
    <source>
        <dbReference type="EMBL" id="TFY77442.1"/>
    </source>
</evidence>
<feature type="compositionally biased region" description="Polar residues" evidence="1">
    <location>
        <begin position="325"/>
        <end position="342"/>
    </location>
</feature>
<feature type="region of interest" description="Disordered" evidence="1">
    <location>
        <begin position="1"/>
        <end position="30"/>
    </location>
</feature>
<reference evidence="2 3" key="1">
    <citation type="submission" date="2019-02" db="EMBL/GenBank/DDBJ databases">
        <title>Genome sequencing of the rare red list fungi Hericium alpestre (H. flagellum).</title>
        <authorList>
            <person name="Buettner E."/>
            <person name="Kellner H."/>
        </authorList>
    </citation>
    <scope>NUCLEOTIDE SEQUENCE [LARGE SCALE GENOMIC DNA]</scope>
    <source>
        <strain evidence="2 3">DSM 108284</strain>
    </source>
</reference>
<evidence type="ECO:0000313" key="3">
    <source>
        <dbReference type="Proteomes" id="UP000298061"/>
    </source>
</evidence>
<feature type="compositionally biased region" description="Low complexity" evidence="1">
    <location>
        <begin position="305"/>
        <end position="324"/>
    </location>
</feature>